<dbReference type="FunFam" id="3.40.50.720:FF:000039">
    <property type="entry name" value="Alcohol dehydrogenase AdhP"/>
    <property type="match status" value="1"/>
</dbReference>
<dbReference type="PANTHER" id="PTHR42940">
    <property type="entry name" value="ALCOHOL DEHYDROGENASE 1-RELATED"/>
    <property type="match status" value="1"/>
</dbReference>
<dbReference type="PANTHER" id="PTHR42940:SF8">
    <property type="entry name" value="VACUOLAR PROTEIN SORTING-ASSOCIATED PROTEIN 11"/>
    <property type="match status" value="1"/>
</dbReference>
<evidence type="ECO:0000256" key="9">
    <source>
        <dbReference type="ARBA" id="ARBA00049164"/>
    </source>
</evidence>
<comment type="catalytic activity">
    <reaction evidence="10">
        <text>a primary alcohol + NAD(+) = an aldehyde + NADH + H(+)</text>
        <dbReference type="Rhea" id="RHEA:10736"/>
        <dbReference type="ChEBI" id="CHEBI:15378"/>
        <dbReference type="ChEBI" id="CHEBI:15734"/>
        <dbReference type="ChEBI" id="CHEBI:17478"/>
        <dbReference type="ChEBI" id="CHEBI:57540"/>
        <dbReference type="ChEBI" id="CHEBI:57945"/>
        <dbReference type="EC" id="1.1.1.1"/>
    </reaction>
</comment>
<comment type="caution">
    <text evidence="13">The sequence shown here is derived from an EMBL/GenBank/DDBJ whole genome shotgun (WGS) entry which is preliminary data.</text>
</comment>
<dbReference type="Proteomes" id="UP000281813">
    <property type="component" value="Unassembled WGS sequence"/>
</dbReference>
<reference evidence="13 14" key="1">
    <citation type="journal article" date="2015" name="Antonie Van Leeuwenhoek">
        <title>Oceanobacillus bengalensis sp. nov., a bacterium isolated from seawater of the Bay of Bengal.</title>
        <authorList>
            <person name="Yongchang O."/>
            <person name="Xiang W."/>
            <person name="Wang G."/>
        </authorList>
    </citation>
    <scope>NUCLEOTIDE SEQUENCE [LARGE SCALE GENOMIC DNA]</scope>
    <source>
        <strain evidence="13 14">MCCC 1K00260</strain>
    </source>
</reference>
<sequence>MKAVVVNPKGKANIEVIEKELRPLKSGEALVDVEYCGVCHTDLHVAAGDFGKVDGRILGHEGIGVVSKVAADVTNLKIGDRVSIAWMFQACGRCEYCTTGRETFCRNVKNAGYSVDGGMAEQCIVTADYAVKVPDGLDPAQASSITCAGVTTYKAIKVSDVKAGQWIVIYGCGGLGNLAIQYAKHVFNAKVIAVDINDDKLSLAKEIGADMTINPITQGDADEIIQEQVGGAYAAVVTAVSKTAFNSAVDAVRACGKVVAVGLPSETMDLNIPRLVLDGIEVVGSLVGTRKDLEEAFHFGAEGKVVPVVQTRCLHDVQDIFEEMEQGKIQGRMVIDFKQHKCNH</sequence>
<name>A0A494YY96_9BACI</name>
<dbReference type="NCBIfam" id="NF006940">
    <property type="entry name" value="PRK09422.1"/>
    <property type="match status" value="1"/>
</dbReference>
<evidence type="ECO:0000256" key="6">
    <source>
        <dbReference type="ARBA" id="ARBA00022833"/>
    </source>
</evidence>
<dbReference type="InterPro" id="IPR013149">
    <property type="entry name" value="ADH-like_C"/>
</dbReference>
<dbReference type="CDD" id="cd08297">
    <property type="entry name" value="CAD3"/>
    <property type="match status" value="1"/>
</dbReference>
<dbReference type="InterPro" id="IPR013154">
    <property type="entry name" value="ADH-like_N"/>
</dbReference>
<keyword evidence="6 11" id="KW-0862">Zinc</keyword>
<comment type="cofactor">
    <cofactor evidence="1 11">
        <name>Zn(2+)</name>
        <dbReference type="ChEBI" id="CHEBI:29105"/>
    </cofactor>
</comment>
<dbReference type="InterPro" id="IPR020843">
    <property type="entry name" value="ER"/>
</dbReference>
<dbReference type="OrthoDB" id="9806940at2"/>
<comment type="similarity">
    <text evidence="2 11">Belongs to the zinc-containing alcohol dehydrogenase family.</text>
</comment>
<dbReference type="SUPFAM" id="SSF50129">
    <property type="entry name" value="GroES-like"/>
    <property type="match status" value="1"/>
</dbReference>
<evidence type="ECO:0000256" key="4">
    <source>
        <dbReference type="ARBA" id="ARBA00016352"/>
    </source>
</evidence>
<feature type="domain" description="Enoyl reductase (ER)" evidence="12">
    <location>
        <begin position="10"/>
        <end position="335"/>
    </location>
</feature>
<dbReference type="Pfam" id="PF08240">
    <property type="entry name" value="ADH_N"/>
    <property type="match status" value="1"/>
</dbReference>
<evidence type="ECO:0000256" key="8">
    <source>
        <dbReference type="ARBA" id="ARBA00023027"/>
    </source>
</evidence>
<dbReference type="GO" id="GO:0008270">
    <property type="term" value="F:zinc ion binding"/>
    <property type="evidence" value="ECO:0007669"/>
    <property type="project" value="InterPro"/>
</dbReference>
<keyword evidence="8" id="KW-0520">NAD</keyword>
<dbReference type="Gene3D" id="3.90.180.10">
    <property type="entry name" value="Medium-chain alcohol dehydrogenases, catalytic domain"/>
    <property type="match status" value="1"/>
</dbReference>
<protein>
    <recommendedName>
        <fullName evidence="4">Alcohol dehydrogenase</fullName>
        <ecNumber evidence="3">1.1.1.1</ecNumber>
    </recommendedName>
</protein>
<evidence type="ECO:0000256" key="2">
    <source>
        <dbReference type="ARBA" id="ARBA00008072"/>
    </source>
</evidence>
<dbReference type="SUPFAM" id="SSF51735">
    <property type="entry name" value="NAD(P)-binding Rossmann-fold domains"/>
    <property type="match status" value="1"/>
</dbReference>
<keyword evidence="7 13" id="KW-0560">Oxidoreductase</keyword>
<evidence type="ECO:0000259" key="12">
    <source>
        <dbReference type="SMART" id="SM00829"/>
    </source>
</evidence>
<evidence type="ECO:0000313" key="13">
    <source>
        <dbReference type="EMBL" id="RKQ15173.1"/>
    </source>
</evidence>
<comment type="catalytic activity">
    <reaction evidence="9">
        <text>a secondary alcohol + NAD(+) = a ketone + NADH + H(+)</text>
        <dbReference type="Rhea" id="RHEA:10740"/>
        <dbReference type="ChEBI" id="CHEBI:15378"/>
        <dbReference type="ChEBI" id="CHEBI:17087"/>
        <dbReference type="ChEBI" id="CHEBI:35681"/>
        <dbReference type="ChEBI" id="CHEBI:57540"/>
        <dbReference type="ChEBI" id="CHEBI:57945"/>
        <dbReference type="EC" id="1.1.1.1"/>
    </reaction>
</comment>
<evidence type="ECO:0000256" key="3">
    <source>
        <dbReference type="ARBA" id="ARBA00013190"/>
    </source>
</evidence>
<dbReference type="Pfam" id="PF00107">
    <property type="entry name" value="ADH_zinc_N"/>
    <property type="match status" value="1"/>
</dbReference>
<keyword evidence="5 11" id="KW-0479">Metal-binding</keyword>
<organism evidence="13 14">
    <name type="scientific">Oceanobacillus bengalensis</name>
    <dbReference type="NCBI Taxonomy" id="1435466"/>
    <lineage>
        <taxon>Bacteria</taxon>
        <taxon>Bacillati</taxon>
        <taxon>Bacillota</taxon>
        <taxon>Bacilli</taxon>
        <taxon>Bacillales</taxon>
        <taxon>Bacillaceae</taxon>
        <taxon>Oceanobacillus</taxon>
    </lineage>
</organism>
<evidence type="ECO:0000256" key="10">
    <source>
        <dbReference type="ARBA" id="ARBA00049243"/>
    </source>
</evidence>
<dbReference type="InterPro" id="IPR002328">
    <property type="entry name" value="ADH_Zn_CS"/>
</dbReference>
<proteinExistence type="inferred from homology"/>
<dbReference type="GO" id="GO:0004022">
    <property type="term" value="F:alcohol dehydrogenase (NAD+) activity"/>
    <property type="evidence" value="ECO:0007669"/>
    <property type="project" value="UniProtKB-EC"/>
</dbReference>
<accession>A0A494YY96</accession>
<keyword evidence="14" id="KW-1185">Reference proteome</keyword>
<dbReference type="InterPro" id="IPR036291">
    <property type="entry name" value="NAD(P)-bd_dom_sf"/>
</dbReference>
<dbReference type="SMART" id="SM00829">
    <property type="entry name" value="PKS_ER"/>
    <property type="match status" value="1"/>
</dbReference>
<dbReference type="InterPro" id="IPR011032">
    <property type="entry name" value="GroES-like_sf"/>
</dbReference>
<dbReference type="EC" id="1.1.1.1" evidence="3"/>
<evidence type="ECO:0000313" key="14">
    <source>
        <dbReference type="Proteomes" id="UP000281813"/>
    </source>
</evidence>
<dbReference type="PROSITE" id="PS00059">
    <property type="entry name" value="ADH_ZINC"/>
    <property type="match status" value="1"/>
</dbReference>
<dbReference type="RefSeq" id="WP_121131583.1">
    <property type="nucleotide sequence ID" value="NZ_JBHUFK010000036.1"/>
</dbReference>
<dbReference type="EMBL" id="RBZO01000015">
    <property type="protein sequence ID" value="RKQ15173.1"/>
    <property type="molecule type" value="Genomic_DNA"/>
</dbReference>
<dbReference type="Gene3D" id="3.40.50.720">
    <property type="entry name" value="NAD(P)-binding Rossmann-like Domain"/>
    <property type="match status" value="1"/>
</dbReference>
<evidence type="ECO:0000256" key="7">
    <source>
        <dbReference type="ARBA" id="ARBA00023002"/>
    </source>
</evidence>
<gene>
    <name evidence="13" type="primary">adhP</name>
    <name evidence="13" type="ORF">D8M05_10585</name>
</gene>
<evidence type="ECO:0000256" key="1">
    <source>
        <dbReference type="ARBA" id="ARBA00001947"/>
    </source>
</evidence>
<evidence type="ECO:0000256" key="5">
    <source>
        <dbReference type="ARBA" id="ARBA00022723"/>
    </source>
</evidence>
<evidence type="ECO:0000256" key="11">
    <source>
        <dbReference type="RuleBase" id="RU361277"/>
    </source>
</evidence>
<dbReference type="AlphaFoldDB" id="A0A494YY96"/>